<feature type="compositionally biased region" description="Low complexity" evidence="1">
    <location>
        <begin position="64"/>
        <end position="76"/>
    </location>
</feature>
<organism evidence="2 3">
    <name type="scientific">Ascosphaera apis ARSEF 7405</name>
    <dbReference type="NCBI Taxonomy" id="392613"/>
    <lineage>
        <taxon>Eukaryota</taxon>
        <taxon>Fungi</taxon>
        <taxon>Dikarya</taxon>
        <taxon>Ascomycota</taxon>
        <taxon>Pezizomycotina</taxon>
        <taxon>Eurotiomycetes</taxon>
        <taxon>Eurotiomycetidae</taxon>
        <taxon>Onygenales</taxon>
        <taxon>Ascosphaeraceae</taxon>
        <taxon>Ascosphaera</taxon>
    </lineage>
</organism>
<comment type="caution">
    <text evidence="2">The sequence shown here is derived from an EMBL/GenBank/DDBJ whole genome shotgun (WGS) entry which is preliminary data.</text>
</comment>
<evidence type="ECO:0000256" key="1">
    <source>
        <dbReference type="SAM" id="MobiDB-lite"/>
    </source>
</evidence>
<dbReference type="EMBL" id="AZGZ01000002">
    <property type="protein sequence ID" value="KZZ97020.1"/>
    <property type="molecule type" value="Genomic_DNA"/>
</dbReference>
<accession>A0A166PIK5</accession>
<proteinExistence type="predicted"/>
<keyword evidence="3" id="KW-1185">Reference proteome</keyword>
<feature type="region of interest" description="Disordered" evidence="1">
    <location>
        <begin position="265"/>
        <end position="313"/>
    </location>
</feature>
<dbReference type="VEuPathDB" id="FungiDB:AAP_00663"/>
<protein>
    <submittedName>
        <fullName evidence="2">Uncharacterized protein</fullName>
    </submittedName>
</protein>
<feature type="region of interest" description="Disordered" evidence="1">
    <location>
        <begin position="356"/>
        <end position="398"/>
    </location>
</feature>
<feature type="compositionally biased region" description="Polar residues" evidence="1">
    <location>
        <begin position="92"/>
        <end position="101"/>
    </location>
</feature>
<feature type="compositionally biased region" description="Low complexity" evidence="1">
    <location>
        <begin position="380"/>
        <end position="398"/>
    </location>
</feature>
<gene>
    <name evidence="2" type="ORF">AAP_00663</name>
</gene>
<feature type="region of interest" description="Disordered" evidence="1">
    <location>
        <begin position="92"/>
        <end position="149"/>
    </location>
</feature>
<reference evidence="2 3" key="1">
    <citation type="journal article" date="2016" name="Genome Biol. Evol.">
        <title>Divergent and convergent evolution of fungal pathogenicity.</title>
        <authorList>
            <person name="Shang Y."/>
            <person name="Xiao G."/>
            <person name="Zheng P."/>
            <person name="Cen K."/>
            <person name="Zhan S."/>
            <person name="Wang C."/>
        </authorList>
    </citation>
    <scope>NUCLEOTIDE SEQUENCE [LARGE SCALE GENOMIC DNA]</scope>
    <source>
        <strain evidence="2 3">ARSEF 7405</strain>
    </source>
</reference>
<name>A0A166PIK5_9EURO</name>
<evidence type="ECO:0000313" key="3">
    <source>
        <dbReference type="Proteomes" id="UP000242877"/>
    </source>
</evidence>
<dbReference type="OrthoDB" id="5400063at2759"/>
<sequence length="477" mass="51107">MTVFPSNLSSAPLTPTFTASSSVNANLNANVIATATATATAFVPSQVDVDSNSNSPRPCPVPQPLQLEQSQSSSLQTACPSDVLAAQDSTIYQNKNKNNNRAKGLPAGTNYSGREEGTAKLSAQPPSTTGPLRAPANLPNMGTSSTTCSTTSVPAQYDFSMPSEKVPTGVAGASSPESQCPFLVSPDKDAYCLTPRRHVRSRSLAGTLGAPHMSRAHSSPLLKGRAQHPYHYTAGPAYLREDEFGPVTSSPYRNEHLQPTVLLRTPHSKRDQHPKGHAVSGTGHARKGDAGSNHALPMLPPASSPRHEHDMSRPLPRFYLGMEEEASQMSPSTPTGSRNGHRHAYQNTFSDLNIPPITSPGGFHGAPAKFNEPYPNPLALSMPSSPSTLRSRSPSISSLETIPDIPDAEAEAVALDNQSAVEAQDRKYPWLTSSPTNLLGNATPRFGNVNRKDKRKRWSVCGGEKAYDFDLETIWED</sequence>
<evidence type="ECO:0000313" key="2">
    <source>
        <dbReference type="EMBL" id="KZZ97020.1"/>
    </source>
</evidence>
<dbReference type="Proteomes" id="UP000242877">
    <property type="component" value="Unassembled WGS sequence"/>
</dbReference>
<dbReference type="AlphaFoldDB" id="A0A166PIK5"/>
<feature type="region of interest" description="Disordered" evidence="1">
    <location>
        <begin position="48"/>
        <end position="79"/>
    </location>
</feature>